<evidence type="ECO:0000259" key="1">
    <source>
        <dbReference type="Pfam" id="PF07883"/>
    </source>
</evidence>
<reference evidence="2" key="1">
    <citation type="journal article" date="2021" name="Nat. Commun.">
        <title>Genetic determinants of endophytism in the Arabidopsis root mycobiome.</title>
        <authorList>
            <person name="Mesny F."/>
            <person name="Miyauchi S."/>
            <person name="Thiergart T."/>
            <person name="Pickel B."/>
            <person name="Atanasova L."/>
            <person name="Karlsson M."/>
            <person name="Huettel B."/>
            <person name="Barry K.W."/>
            <person name="Haridas S."/>
            <person name="Chen C."/>
            <person name="Bauer D."/>
            <person name="Andreopoulos W."/>
            <person name="Pangilinan J."/>
            <person name="LaButti K."/>
            <person name="Riley R."/>
            <person name="Lipzen A."/>
            <person name="Clum A."/>
            <person name="Drula E."/>
            <person name="Henrissat B."/>
            <person name="Kohler A."/>
            <person name="Grigoriev I.V."/>
            <person name="Martin F.M."/>
            <person name="Hacquard S."/>
        </authorList>
    </citation>
    <scope>NUCLEOTIDE SEQUENCE</scope>
    <source>
        <strain evidence="2">MPI-CAGE-AT-0021</strain>
    </source>
</reference>
<comment type="caution">
    <text evidence="2">The sequence shown here is derived from an EMBL/GenBank/DDBJ whole genome shotgun (WGS) entry which is preliminary data.</text>
</comment>
<dbReference type="InterPro" id="IPR014710">
    <property type="entry name" value="RmlC-like_jellyroll"/>
</dbReference>
<dbReference type="Gene3D" id="2.60.120.10">
    <property type="entry name" value="Jelly Rolls"/>
    <property type="match status" value="1"/>
</dbReference>
<proteinExistence type="predicted"/>
<protein>
    <submittedName>
        <fullName evidence="2">Cupin domain-containing protein</fullName>
    </submittedName>
</protein>
<dbReference type="AlphaFoldDB" id="A0A9P9I7W9"/>
<feature type="domain" description="Cupin type-2" evidence="1">
    <location>
        <begin position="86"/>
        <end position="153"/>
    </location>
</feature>
<accession>A0A9P9I7W9</accession>
<dbReference type="EMBL" id="JAGMUU010000057">
    <property type="protein sequence ID" value="KAH7111151.1"/>
    <property type="molecule type" value="Genomic_DNA"/>
</dbReference>
<organism evidence="2 3">
    <name type="scientific">Dactylonectria estremocensis</name>
    <dbReference type="NCBI Taxonomy" id="1079267"/>
    <lineage>
        <taxon>Eukaryota</taxon>
        <taxon>Fungi</taxon>
        <taxon>Dikarya</taxon>
        <taxon>Ascomycota</taxon>
        <taxon>Pezizomycotina</taxon>
        <taxon>Sordariomycetes</taxon>
        <taxon>Hypocreomycetidae</taxon>
        <taxon>Hypocreales</taxon>
        <taxon>Nectriaceae</taxon>
        <taxon>Dactylonectria</taxon>
    </lineage>
</organism>
<dbReference type="PANTHER" id="PTHR36156">
    <property type="entry name" value="SLR2101 PROTEIN"/>
    <property type="match status" value="1"/>
</dbReference>
<keyword evidence="3" id="KW-1185">Reference proteome</keyword>
<dbReference type="InterPro" id="IPR047142">
    <property type="entry name" value="OryJ/VirC-like"/>
</dbReference>
<evidence type="ECO:0000313" key="2">
    <source>
        <dbReference type="EMBL" id="KAH7111151.1"/>
    </source>
</evidence>
<gene>
    <name evidence="2" type="ORF">B0J13DRAFT_600469</name>
</gene>
<dbReference type="Proteomes" id="UP000717696">
    <property type="component" value="Unassembled WGS sequence"/>
</dbReference>
<dbReference type="InterPro" id="IPR013096">
    <property type="entry name" value="Cupin_2"/>
</dbReference>
<dbReference type="PANTHER" id="PTHR36156:SF2">
    <property type="entry name" value="CUPIN TYPE-2 DOMAIN-CONTAINING PROTEIN"/>
    <property type="match status" value="1"/>
</dbReference>
<dbReference type="SUPFAM" id="SSF51182">
    <property type="entry name" value="RmlC-like cupins"/>
    <property type="match status" value="1"/>
</dbReference>
<sequence>MAGQLPPLKRYITTHDPATGKAVYSTAFPTTLEPDTSLPTLKLYSCFTTTGFPVDTSADADLEAYRPNMASMPSFDLPNGTVCRVTDFAPGTPPIMHRTVSIDFGVVLEGKVEAVLDGGETRLLERGDVVVQRGTMHAWRNASETEVARMFFVLQPIRPIVVQGEELGVYVPVHELFPDGDVPVSTAVTES</sequence>
<dbReference type="OrthoDB" id="5840532at2759"/>
<dbReference type="InterPro" id="IPR011051">
    <property type="entry name" value="RmlC_Cupin_sf"/>
</dbReference>
<name>A0A9P9I7W9_9HYPO</name>
<dbReference type="CDD" id="cd02231">
    <property type="entry name" value="cupin_BLL6423-like"/>
    <property type="match status" value="1"/>
</dbReference>
<evidence type="ECO:0000313" key="3">
    <source>
        <dbReference type="Proteomes" id="UP000717696"/>
    </source>
</evidence>
<dbReference type="Pfam" id="PF07883">
    <property type="entry name" value="Cupin_2"/>
    <property type="match status" value="1"/>
</dbReference>